<evidence type="ECO:0000313" key="1">
    <source>
        <dbReference type="EMBL" id="KAJ2988990.1"/>
    </source>
</evidence>
<organism evidence="1 2">
    <name type="scientific">Xylaria curta</name>
    <dbReference type="NCBI Taxonomy" id="42375"/>
    <lineage>
        <taxon>Eukaryota</taxon>
        <taxon>Fungi</taxon>
        <taxon>Dikarya</taxon>
        <taxon>Ascomycota</taxon>
        <taxon>Pezizomycotina</taxon>
        <taxon>Sordariomycetes</taxon>
        <taxon>Xylariomycetidae</taxon>
        <taxon>Xylariales</taxon>
        <taxon>Xylariaceae</taxon>
        <taxon>Xylaria</taxon>
    </lineage>
</organism>
<evidence type="ECO:0000313" key="2">
    <source>
        <dbReference type="Proteomes" id="UP001143856"/>
    </source>
</evidence>
<accession>A0ACC1P9R2</accession>
<reference evidence="1" key="1">
    <citation type="submission" date="2022-10" db="EMBL/GenBank/DDBJ databases">
        <title>Genome Sequence of Xylaria curta.</title>
        <authorList>
            <person name="Buettner E."/>
        </authorList>
    </citation>
    <scope>NUCLEOTIDE SEQUENCE</scope>
    <source>
        <strain evidence="1">Babe10</strain>
    </source>
</reference>
<dbReference type="EMBL" id="JAPDGR010000581">
    <property type="protein sequence ID" value="KAJ2988990.1"/>
    <property type="molecule type" value="Genomic_DNA"/>
</dbReference>
<sequence length="202" mass="22572">MLSSTLIPNSLYNSLPTIEEQAPPSDVHLQELGKLLVSHALNGYLGISLLHRHSLLQDQSILLHTGLRGTPTLPGDVRSLGNLKGASFFLHDGVFQAFEYEESTNIEDNIQLAFLEKFAEYLKLHGLERKIALSKFDLEYPKLMEHCEEDDTGVITHVCKVTDENISQAEATEWKFDWRDGAVVPVITRGCARTSSGDHKTK</sequence>
<name>A0ACC1P9R2_9PEZI</name>
<keyword evidence="2" id="KW-1185">Reference proteome</keyword>
<proteinExistence type="predicted"/>
<gene>
    <name evidence="1" type="ORF">NUW58_g3696</name>
</gene>
<comment type="caution">
    <text evidence="1">The sequence shown here is derived from an EMBL/GenBank/DDBJ whole genome shotgun (WGS) entry which is preliminary data.</text>
</comment>
<protein>
    <submittedName>
        <fullName evidence="1">Uncharacterized protein</fullName>
    </submittedName>
</protein>
<dbReference type="Proteomes" id="UP001143856">
    <property type="component" value="Unassembled WGS sequence"/>
</dbReference>